<dbReference type="NCBIfam" id="TIGR04409">
    <property type="entry name" value="LptC_YrbK"/>
    <property type="match status" value="1"/>
</dbReference>
<dbReference type="InterPro" id="IPR026265">
    <property type="entry name" value="LptC"/>
</dbReference>
<sequence length="249" mass="26454">MTADTTMIDMRAPSPKGDIAVAAHANGGNDGQSARAQFGASEKAVSVFRAAQRHSIRVRVLKLALPVLAVTVAAIFSWFTFLATPPAPVKLEINTGGENGKLVMTSPHLNGYTKDNRPYSMTAVKATQDQKKNGTIVLEGISAELPIGDNGRAMVKAKSGIYDNANGRLQLDKDFVVTTDNGLKAVLRSADINLKSGQITTNKPVRIQTGTTEIQAGQMQVKDKGAVLIFEKDVRMTIDGNTGASDSKS</sequence>
<dbReference type="Pfam" id="PF06835">
    <property type="entry name" value="LptC"/>
    <property type="match status" value="1"/>
</dbReference>
<evidence type="ECO:0000313" key="2">
    <source>
        <dbReference type="EMBL" id="MFC4624691.1"/>
    </source>
</evidence>
<proteinExistence type="predicted"/>
<keyword evidence="1" id="KW-0812">Transmembrane</keyword>
<name>A0ABV9H697_9HYPH</name>
<organism evidence="2 3">
    <name type="scientific">Daeguia caeni</name>
    <dbReference type="NCBI Taxonomy" id="439612"/>
    <lineage>
        <taxon>Bacteria</taxon>
        <taxon>Pseudomonadati</taxon>
        <taxon>Pseudomonadota</taxon>
        <taxon>Alphaproteobacteria</taxon>
        <taxon>Hyphomicrobiales</taxon>
        <taxon>Brucellaceae</taxon>
        <taxon>Daeguia</taxon>
    </lineage>
</organism>
<keyword evidence="3" id="KW-1185">Reference proteome</keyword>
<keyword evidence="1" id="KW-0472">Membrane</keyword>
<dbReference type="RefSeq" id="WP_374830104.1">
    <property type="nucleotide sequence ID" value="NZ_JBHEEZ010000003.1"/>
</dbReference>
<dbReference type="Proteomes" id="UP001596042">
    <property type="component" value="Unassembled WGS sequence"/>
</dbReference>
<dbReference type="EMBL" id="JBHSEL010000044">
    <property type="protein sequence ID" value="MFC4624691.1"/>
    <property type="molecule type" value="Genomic_DNA"/>
</dbReference>
<evidence type="ECO:0000313" key="3">
    <source>
        <dbReference type="Proteomes" id="UP001596042"/>
    </source>
</evidence>
<dbReference type="Gene3D" id="2.60.450.10">
    <property type="entry name" value="Lipopolysaccharide (LPS) transport protein A like domain"/>
    <property type="match status" value="1"/>
</dbReference>
<protein>
    <submittedName>
        <fullName evidence="2">LPS export ABC transporter periplasmic protein LptC</fullName>
    </submittedName>
</protein>
<feature type="transmembrane region" description="Helical" evidence="1">
    <location>
        <begin position="63"/>
        <end position="83"/>
    </location>
</feature>
<gene>
    <name evidence="2" type="primary">lptC</name>
    <name evidence="2" type="ORF">ACFO1V_05560</name>
</gene>
<comment type="caution">
    <text evidence="2">The sequence shown here is derived from an EMBL/GenBank/DDBJ whole genome shotgun (WGS) entry which is preliminary data.</text>
</comment>
<accession>A0ABV9H697</accession>
<dbReference type="InterPro" id="IPR010664">
    <property type="entry name" value="LipoPS_assembly_LptC-rel"/>
</dbReference>
<evidence type="ECO:0000256" key="1">
    <source>
        <dbReference type="SAM" id="Phobius"/>
    </source>
</evidence>
<keyword evidence="1" id="KW-1133">Transmembrane helix</keyword>
<reference evidence="3" key="1">
    <citation type="journal article" date="2019" name="Int. J. Syst. Evol. Microbiol.">
        <title>The Global Catalogue of Microorganisms (GCM) 10K type strain sequencing project: providing services to taxonomists for standard genome sequencing and annotation.</title>
        <authorList>
            <consortium name="The Broad Institute Genomics Platform"/>
            <consortium name="The Broad Institute Genome Sequencing Center for Infectious Disease"/>
            <person name="Wu L."/>
            <person name="Ma J."/>
        </authorList>
    </citation>
    <scope>NUCLEOTIDE SEQUENCE [LARGE SCALE GENOMIC DNA]</scope>
    <source>
        <strain evidence="3">CGMCC 1.15731</strain>
    </source>
</reference>